<feature type="region of interest" description="Disordered" evidence="1">
    <location>
        <begin position="1"/>
        <end position="21"/>
    </location>
</feature>
<evidence type="ECO:0000256" key="1">
    <source>
        <dbReference type="SAM" id="MobiDB-lite"/>
    </source>
</evidence>
<accession>A0A2P2BY23</accession>
<dbReference type="InterPro" id="IPR057972">
    <property type="entry name" value="Terminase_7"/>
</dbReference>
<sequence>MPTPRNAAKPRSRAHRGSVGSRQALIELPATGCTLPVPDIPEVREWTSTERARWAELWESPQATQWDETARGTVAALVIFESGIFSGSASAWQAQEARYAAESLGLTPRALGQLGWRIIE</sequence>
<organism evidence="2">
    <name type="scientific">metagenome</name>
    <dbReference type="NCBI Taxonomy" id="256318"/>
    <lineage>
        <taxon>unclassified sequences</taxon>
        <taxon>metagenomes</taxon>
    </lineage>
</organism>
<evidence type="ECO:0000313" key="2">
    <source>
        <dbReference type="EMBL" id="CUR54656.1"/>
    </source>
</evidence>
<proteinExistence type="predicted"/>
<dbReference type="EMBL" id="CZKA01000014">
    <property type="protein sequence ID" value="CUR54656.1"/>
    <property type="molecule type" value="Genomic_DNA"/>
</dbReference>
<dbReference type="AlphaFoldDB" id="A0A2P2BY23"/>
<protein>
    <submittedName>
        <fullName evidence="2">Uncharacterized protein</fullName>
    </submittedName>
</protein>
<dbReference type="Pfam" id="PF25673">
    <property type="entry name" value="Terminase_7"/>
    <property type="match status" value="1"/>
</dbReference>
<name>A0A2P2BY23_9ZZZZ</name>
<reference evidence="2" key="1">
    <citation type="submission" date="2015-08" db="EMBL/GenBank/DDBJ databases">
        <authorList>
            <person name="Babu N.S."/>
            <person name="Beckwith C.J."/>
            <person name="Beseler K.G."/>
            <person name="Brison A."/>
            <person name="Carone J.V."/>
            <person name="Caskin T.P."/>
            <person name="Diamond M."/>
            <person name="Durham M.E."/>
            <person name="Foxe J.M."/>
            <person name="Go M."/>
            <person name="Henderson B.A."/>
            <person name="Jones I.B."/>
            <person name="McGettigan J.A."/>
            <person name="Micheletti S.J."/>
            <person name="Nasrallah M.E."/>
            <person name="Ortiz D."/>
            <person name="Piller C.R."/>
            <person name="Privatt S.R."/>
            <person name="Schneider S.L."/>
            <person name="Sharp S."/>
            <person name="Smith T.C."/>
            <person name="Stanton J.D."/>
            <person name="Ullery H.E."/>
            <person name="Wilson R.J."/>
            <person name="Serrano M.G."/>
            <person name="Buck G."/>
            <person name="Lee V."/>
            <person name="Wang Y."/>
            <person name="Carvalho R."/>
            <person name="Voegtly L."/>
            <person name="Shi R."/>
            <person name="Duckworth R."/>
            <person name="Johnson A."/>
            <person name="Loviza R."/>
            <person name="Walstead R."/>
            <person name="Shah Z."/>
            <person name="Kiflezghi M."/>
            <person name="Wade K."/>
            <person name="Ball S.L."/>
            <person name="Bradley K.W."/>
            <person name="Asai D.J."/>
            <person name="Bowman C.A."/>
            <person name="Russell D.A."/>
            <person name="Pope W.H."/>
            <person name="Jacobs-Sera D."/>
            <person name="Hendrix R.W."/>
            <person name="Hatfull G.F."/>
        </authorList>
    </citation>
    <scope>NUCLEOTIDE SEQUENCE</scope>
</reference>
<gene>
    <name evidence="2" type="ORF">NOCA2210006</name>
</gene>